<reference evidence="1 2" key="1">
    <citation type="submission" date="2017-06" db="EMBL/GenBank/DDBJ databases">
        <title>Sequencing and comparative analysis of myxobacterial genomes.</title>
        <authorList>
            <person name="Rupp O."/>
            <person name="Goesmann A."/>
            <person name="Sogaard-Andersen L."/>
        </authorList>
    </citation>
    <scope>NUCLEOTIDE SEQUENCE [LARGE SCALE GENOMIC DNA]</scope>
    <source>
        <strain evidence="1 2">DSM 52655</strain>
    </source>
</reference>
<sequence>MKKLSTLTLTGQGTQALLEKGKLVLGKGRLMQGIRALMTVSIANASGTSRALTDAERQSFLDGYSLKLSYGKNGRRTPYNMLTLTRLQRIARFLYGSEWEGYTSTTMGLARTLTTGATTQVQLYVTIPTGRLWQLGAQRRLFGVGRTQAAGMQLELFRKVDVLPSGFTVSGNVTFDIIPDDYSKKGPEQWTYLPEWLEVDETDKVARLPRGCVLLAVERSSTLAASQLTDIAAFVDGEELYTNMSAAQAYTQVLDLPNQPAEGDISDRETVLYSITSDMELRDWLSGNFRVEQITKTLGTTRLGGLVIPIPEHGEVLADVADAAGKNGRNKTLKAVSAAAYYGIAGGELPHSLYPYLPMVLLDTDDKEFQRFPGLVSQGGGATDVYLPGSLIANGRAMYAQAMANQEPALAEDVVRQAALAVPGCVQDTHGLSRQGSPVLTSVRALLTA</sequence>
<gene>
    <name evidence="1" type="ORF">CYFUS_001704</name>
</gene>
<dbReference type="AlphaFoldDB" id="A0A250IYF3"/>
<evidence type="ECO:0000313" key="1">
    <source>
        <dbReference type="EMBL" id="ATB36290.1"/>
    </source>
</evidence>
<name>A0A250IYF3_9BACT</name>
<dbReference type="Proteomes" id="UP000217257">
    <property type="component" value="Chromosome"/>
</dbReference>
<accession>A0A250IYF3</accession>
<protein>
    <submittedName>
        <fullName evidence="1">Uncharacterized protein</fullName>
    </submittedName>
</protein>
<dbReference type="EMBL" id="CP022098">
    <property type="protein sequence ID" value="ATB36290.1"/>
    <property type="molecule type" value="Genomic_DNA"/>
</dbReference>
<dbReference type="KEGG" id="cfus:CYFUS_001704"/>
<organism evidence="1 2">
    <name type="scientific">Cystobacter fuscus</name>
    <dbReference type="NCBI Taxonomy" id="43"/>
    <lineage>
        <taxon>Bacteria</taxon>
        <taxon>Pseudomonadati</taxon>
        <taxon>Myxococcota</taxon>
        <taxon>Myxococcia</taxon>
        <taxon>Myxococcales</taxon>
        <taxon>Cystobacterineae</taxon>
        <taxon>Archangiaceae</taxon>
        <taxon>Cystobacter</taxon>
    </lineage>
</organism>
<dbReference type="RefSeq" id="WP_095984786.1">
    <property type="nucleotide sequence ID" value="NZ_CP022098.1"/>
</dbReference>
<evidence type="ECO:0000313" key="2">
    <source>
        <dbReference type="Proteomes" id="UP000217257"/>
    </source>
</evidence>
<proteinExistence type="predicted"/>